<feature type="domain" description="Fibronectin type-II" evidence="6">
    <location>
        <begin position="77"/>
        <end position="123"/>
    </location>
</feature>
<comment type="caution">
    <text evidence="3">Lacks conserved residue(s) required for the propagation of feature annotation.</text>
</comment>
<dbReference type="SMART" id="SM00214">
    <property type="entry name" value="VWC"/>
    <property type="match status" value="1"/>
</dbReference>
<name>A0ABN8MHA6_9CNID</name>
<feature type="region of interest" description="Disordered" evidence="4">
    <location>
        <begin position="180"/>
        <end position="207"/>
    </location>
</feature>
<dbReference type="PROSITE" id="PS01208">
    <property type="entry name" value="VWFC_1"/>
    <property type="match status" value="1"/>
</dbReference>
<dbReference type="Proteomes" id="UP001159427">
    <property type="component" value="Unassembled WGS sequence"/>
</dbReference>
<feature type="region of interest" description="Disordered" evidence="4">
    <location>
        <begin position="538"/>
        <end position="577"/>
    </location>
</feature>
<feature type="domain" description="VWFC" evidence="5">
    <location>
        <begin position="3"/>
        <end position="59"/>
    </location>
</feature>
<feature type="compositionally biased region" description="Polar residues" evidence="4">
    <location>
        <begin position="180"/>
        <end position="190"/>
    </location>
</feature>
<dbReference type="Gene3D" id="2.10.10.10">
    <property type="entry name" value="Fibronectin, type II, collagen-binding"/>
    <property type="match status" value="1"/>
</dbReference>
<evidence type="ECO:0000256" key="2">
    <source>
        <dbReference type="ARBA" id="ARBA00023157"/>
    </source>
</evidence>
<evidence type="ECO:0000256" key="3">
    <source>
        <dbReference type="PROSITE-ProRule" id="PRU00479"/>
    </source>
</evidence>
<dbReference type="Gene3D" id="2.10.70.10">
    <property type="entry name" value="Complement Module, domain 1"/>
    <property type="match status" value="1"/>
</dbReference>
<dbReference type="SUPFAM" id="SSF57603">
    <property type="entry name" value="FnI-like domain"/>
    <property type="match status" value="1"/>
</dbReference>
<dbReference type="PROSITE" id="PS50184">
    <property type="entry name" value="VWFC_2"/>
    <property type="match status" value="1"/>
</dbReference>
<evidence type="ECO:0000256" key="1">
    <source>
        <dbReference type="ARBA" id="ARBA00022737"/>
    </source>
</evidence>
<dbReference type="InterPro" id="IPR000562">
    <property type="entry name" value="FN_type2_dom"/>
</dbReference>
<dbReference type="InterPro" id="IPR013806">
    <property type="entry name" value="Kringle-like"/>
</dbReference>
<feature type="non-terminal residue" evidence="7">
    <location>
        <position position="1"/>
    </location>
</feature>
<feature type="region of interest" description="Disordered" evidence="4">
    <location>
        <begin position="336"/>
        <end position="391"/>
    </location>
</feature>
<dbReference type="SUPFAM" id="SSF57440">
    <property type="entry name" value="Kringle-like"/>
    <property type="match status" value="1"/>
</dbReference>
<organism evidence="7 8">
    <name type="scientific">Porites evermanni</name>
    <dbReference type="NCBI Taxonomy" id="104178"/>
    <lineage>
        <taxon>Eukaryota</taxon>
        <taxon>Metazoa</taxon>
        <taxon>Cnidaria</taxon>
        <taxon>Anthozoa</taxon>
        <taxon>Hexacorallia</taxon>
        <taxon>Scleractinia</taxon>
        <taxon>Fungiina</taxon>
        <taxon>Poritidae</taxon>
        <taxon>Porites</taxon>
    </lineage>
</organism>
<feature type="compositionally biased region" description="Low complexity" evidence="4">
    <location>
        <begin position="348"/>
        <end position="358"/>
    </location>
</feature>
<comment type="caution">
    <text evidence="7">The sequence shown here is derived from an EMBL/GenBank/DDBJ whole genome shotgun (WGS) entry which is preliminary data.</text>
</comment>
<evidence type="ECO:0000313" key="8">
    <source>
        <dbReference type="Proteomes" id="UP001159427"/>
    </source>
</evidence>
<dbReference type="PROSITE" id="PS51092">
    <property type="entry name" value="FN2_2"/>
    <property type="match status" value="1"/>
</dbReference>
<keyword evidence="2" id="KW-1015">Disulfide bond</keyword>
<proteinExistence type="predicted"/>
<evidence type="ECO:0000259" key="5">
    <source>
        <dbReference type="PROSITE" id="PS50184"/>
    </source>
</evidence>
<dbReference type="EMBL" id="CALNXI010000412">
    <property type="protein sequence ID" value="CAH3026596.1"/>
    <property type="molecule type" value="Genomic_DNA"/>
</dbReference>
<accession>A0ABN8MHA6</accession>
<protein>
    <submittedName>
        <fullName evidence="7">Uncharacterized protein</fullName>
    </submittedName>
</protein>
<reference evidence="7 8" key="1">
    <citation type="submission" date="2022-05" db="EMBL/GenBank/DDBJ databases">
        <authorList>
            <consortium name="Genoscope - CEA"/>
            <person name="William W."/>
        </authorList>
    </citation>
    <scope>NUCLEOTIDE SEQUENCE [LARGE SCALE GENOMIC DNA]</scope>
</reference>
<evidence type="ECO:0000259" key="6">
    <source>
        <dbReference type="PROSITE" id="PS51092"/>
    </source>
</evidence>
<evidence type="ECO:0000313" key="7">
    <source>
        <dbReference type="EMBL" id="CAH3026596.1"/>
    </source>
</evidence>
<evidence type="ECO:0000256" key="4">
    <source>
        <dbReference type="SAM" id="MobiDB-lite"/>
    </source>
</evidence>
<sequence>LECYYEGKSHHHGELWSPGPCVPECRCKHGYVKCTKIECPDLNCDAPIKKKWKCCPECLPEMQDGTSCGVWTAGGNGNGGCCVFPFNYHGIKYFTCTYQDHSNPWCAISSDFDHDGVWGECIDKGDARYALRFNRHHGKKANHGLQDEETDMLSAIAKQAANNVTTETGKSETLSALAQQAANNVTSEGESSSSPYLVPSPSNGASVAVPASNAANVAAVPTPGIPAVTWTQPAATSEVATAAQSYIPSPSPSVGYSVVPQVTAPGTPAGQTMVGTPLYQSASQGIVLPGQSVAPIQSAAVGSPSVGMTYTSGTTPALGLQPSLATQAAQLPTESGTPALVTQPQPQPSQAVQVGQSPMEAASPVIGQPQPQPSQVAQPTQLPTEGGTPPLVVQPVPQPSQVAPPAQSTTESPYPWYPFPATQTTIDPSQTQAINQAVHEVTTTELQENHNITTTESWFGPANETLNRTNEAAAAQGNDNTRASTSNYYYYNQPGNQASYGYQAASTTNEYQSRSQSPYTADQQSYSQVTAGYNMLNNNTADQRYGDSNAQNTANGYYNNAADQRYGHSNAQNTANGYYNNAADQQYQDSQAQNSAGQDSYYLSQQQYQNNAYPGSYYSG</sequence>
<gene>
    <name evidence="7" type="ORF">PEVE_00029480</name>
</gene>
<dbReference type="Pfam" id="PF00040">
    <property type="entry name" value="fn2"/>
    <property type="match status" value="1"/>
</dbReference>
<keyword evidence="8" id="KW-1185">Reference proteome</keyword>
<feature type="region of interest" description="Disordered" evidence="4">
    <location>
        <begin position="506"/>
        <end position="525"/>
    </location>
</feature>
<keyword evidence="1" id="KW-0677">Repeat</keyword>
<dbReference type="InterPro" id="IPR036943">
    <property type="entry name" value="FN_type2_sf"/>
</dbReference>
<dbReference type="Pfam" id="PF00093">
    <property type="entry name" value="VWC"/>
    <property type="match status" value="1"/>
</dbReference>
<dbReference type="InterPro" id="IPR001007">
    <property type="entry name" value="VWF_dom"/>
</dbReference>
<dbReference type="SMART" id="SM00059">
    <property type="entry name" value="FN2"/>
    <property type="match status" value="1"/>
</dbReference>
<feature type="compositionally biased region" description="Low complexity" evidence="4">
    <location>
        <begin position="191"/>
        <end position="207"/>
    </location>
</feature>